<feature type="region of interest" description="Disordered" evidence="1">
    <location>
        <begin position="119"/>
        <end position="172"/>
    </location>
</feature>
<evidence type="ECO:0000313" key="4">
    <source>
        <dbReference type="Proteomes" id="UP000265020"/>
    </source>
</evidence>
<feature type="region of interest" description="Disordered" evidence="1">
    <location>
        <begin position="763"/>
        <end position="818"/>
    </location>
</feature>
<feature type="compositionally biased region" description="Basic residues" evidence="1">
    <location>
        <begin position="18"/>
        <end position="36"/>
    </location>
</feature>
<organism evidence="3 4">
    <name type="scientific">Cyprinodon variegatus</name>
    <name type="common">Sheepshead minnow</name>
    <dbReference type="NCBI Taxonomy" id="28743"/>
    <lineage>
        <taxon>Eukaryota</taxon>
        <taxon>Metazoa</taxon>
        <taxon>Chordata</taxon>
        <taxon>Craniata</taxon>
        <taxon>Vertebrata</taxon>
        <taxon>Euteleostomi</taxon>
        <taxon>Actinopterygii</taxon>
        <taxon>Neopterygii</taxon>
        <taxon>Teleostei</taxon>
        <taxon>Neoteleostei</taxon>
        <taxon>Acanthomorphata</taxon>
        <taxon>Ovalentaria</taxon>
        <taxon>Atherinomorphae</taxon>
        <taxon>Cyprinodontiformes</taxon>
        <taxon>Cyprinodontidae</taxon>
        <taxon>Cyprinodon</taxon>
    </lineage>
</organism>
<dbReference type="GeneTree" id="ENSGT00940000175825"/>
<evidence type="ECO:0000256" key="1">
    <source>
        <dbReference type="SAM" id="MobiDB-lite"/>
    </source>
</evidence>
<feature type="region of interest" description="Disordered" evidence="1">
    <location>
        <begin position="621"/>
        <end position="662"/>
    </location>
</feature>
<feature type="compositionally biased region" description="Polar residues" evidence="1">
    <location>
        <begin position="705"/>
        <end position="721"/>
    </location>
</feature>
<feature type="compositionally biased region" description="Low complexity" evidence="1">
    <location>
        <begin position="1046"/>
        <end position="1062"/>
    </location>
</feature>
<name>A0A3Q2D9S4_CYPVA</name>
<sequence>MDSFSGDNEESAEEITKRKSSKIKSLKTRFFRRGKKTGSEADAKLSQSASDITARKVLGSDEDLASQGTMGSRAFSHDSIFLADEGLSDPDPVRLSSQENVHSKIKSLQMKLQLQKMHFGPPPMVLPIRSPEETAHKSEHLSFQSCNETLEEENFTKTKSQPTSPPVSPVSRFAQTRFHPPIQFSYSAPNYCSTTAAEAPVDFSAPAKFTASLDTSAARHRMSIKPRNQRATSKRKPPSGIQSGSLLHDLKTTDYFELVQEQEQEQEQEVVVQPEETKEKEQVDPFQLSPIEFEDVPPILSEVVPKLPSPTVSLQDKALPETEAPPVLRVKPSRLLDVLNSKRPHSSYIESEIKEKIVKDLESKVMPQNKRHTFITSVTELSSDQSSPFSSLFETRASPAQQQHLQKEEDASTRLKRPSPGSGSLYLPRNREGERPRTGSFTGVLEKPEAKAKTTEETEEKITREKEEVKILHPIGDPCAAERTDSSPPWERYFSFKKKEPGTPVRNATLDTSLMEAVRVESTQELVDEAEEAKELPESEIKTPFGVKLRSTSNSFKHRSETASQRHSATFLSDDQDDTKKTSNICESSNQMSEKLHANISCSLKSSDQAAFSVTLPARHNTSFEESPQTTPTEVQPTSSNQRETEPAPLEPRPSPQTSSPETSWISLAMQKTRSFQHLFTSRFQRDFTAAPTTVCPKNQEETTPHMQSQAVKIQQNTTQLPLDPMKDESVQSGCQEQAAKPLTRGGSKKLTLISQFESYSSKDSSMCPQISQGQTQPQSDAQTSPRTTQSPSRSSPQMGLSSPFTRGNAPHSYLSSVQQETSWSNRVLQPVVTQHKPIHSALESEPAVTSAAAPTLDSALERREREGSVLKESPSLVSKRVLWTGSGVDRALFQEKRGDCSMSPLLKELEQRKTQTQMQTLEDSDALATLFPLSKDTGEIRQGAKSAESSPFRVLERPHEDRWTRRNVESPSSPSSMSPFLKELEQRKTQPQMQTSEDSDALATLSPLSKDTGEIRQGTKSAESSPCRVLERPREDRWTRRNVESPSSPSSLRSHSSVPNSDSGQPSWMELAKRKSMAWSDKSMH</sequence>
<proteinExistence type="predicted"/>
<protein>
    <submittedName>
        <fullName evidence="3">KIAA1211 like</fullName>
    </submittedName>
</protein>
<feature type="compositionally biased region" description="Low complexity" evidence="1">
    <location>
        <begin position="382"/>
        <end position="391"/>
    </location>
</feature>
<dbReference type="OMA" id="MEAHTTS"/>
<evidence type="ECO:0000259" key="2">
    <source>
        <dbReference type="Pfam" id="PF15262"/>
    </source>
</evidence>
<dbReference type="Proteomes" id="UP000265020">
    <property type="component" value="Unassembled WGS sequence"/>
</dbReference>
<feature type="region of interest" description="Disordered" evidence="1">
    <location>
        <begin position="375"/>
        <end position="466"/>
    </location>
</feature>
<dbReference type="CTD" id="101883152"/>
<dbReference type="AlphaFoldDB" id="A0A3Q2D9S4"/>
<feature type="compositionally biased region" description="Polar residues" evidence="1">
    <location>
        <begin position="562"/>
        <end position="573"/>
    </location>
</feature>
<feature type="region of interest" description="Disordered" evidence="1">
    <location>
        <begin position="265"/>
        <end position="288"/>
    </location>
</feature>
<feature type="compositionally biased region" description="Basic and acidic residues" evidence="1">
    <location>
        <begin position="130"/>
        <end position="140"/>
    </location>
</feature>
<feature type="region of interest" description="Disordered" evidence="1">
    <location>
        <begin position="525"/>
        <end position="590"/>
    </location>
</feature>
<feature type="compositionally biased region" description="Basic and acidic residues" evidence="1">
    <location>
        <begin position="1030"/>
        <end position="1044"/>
    </location>
</feature>
<dbReference type="OrthoDB" id="9944945at2759"/>
<dbReference type="RefSeq" id="XP_015253656.1">
    <property type="nucleotide sequence ID" value="XM_015398170.1"/>
</dbReference>
<feature type="compositionally biased region" description="Low complexity" evidence="1">
    <location>
        <begin position="783"/>
        <end position="798"/>
    </location>
</feature>
<feature type="compositionally biased region" description="Basic and acidic residues" evidence="1">
    <location>
        <begin position="955"/>
        <end position="969"/>
    </location>
</feature>
<feature type="region of interest" description="Disordered" evidence="1">
    <location>
        <begin position="214"/>
        <end position="247"/>
    </location>
</feature>
<dbReference type="PANTHER" id="PTHR47743:SF1">
    <property type="entry name" value="CRACD-LIKE PROTEIN"/>
    <property type="match status" value="1"/>
</dbReference>
<feature type="compositionally biased region" description="Basic and acidic residues" evidence="1">
    <location>
        <begin position="446"/>
        <end position="466"/>
    </location>
</feature>
<feature type="region of interest" description="Disordered" evidence="1">
    <location>
        <begin position="696"/>
        <end position="747"/>
    </location>
</feature>
<evidence type="ECO:0000313" key="3">
    <source>
        <dbReference type="Ensembl" id="ENSCVAP00000015492.1"/>
    </source>
</evidence>
<feature type="domain" description="DUF4592" evidence="2">
    <location>
        <begin position="115"/>
        <end position="233"/>
    </location>
</feature>
<reference evidence="3" key="1">
    <citation type="submission" date="2025-08" db="UniProtKB">
        <authorList>
            <consortium name="Ensembl"/>
        </authorList>
    </citation>
    <scope>IDENTIFICATION</scope>
</reference>
<feature type="region of interest" description="Disordered" evidence="1">
    <location>
        <begin position="1"/>
        <end position="51"/>
    </location>
</feature>
<dbReference type="Ensembl" id="ENSCVAT00000023582.1">
    <property type="protein sequence ID" value="ENSCVAP00000015492.1"/>
    <property type="gene ID" value="ENSCVAG00000018298.1"/>
</dbReference>
<feature type="compositionally biased region" description="Low complexity" evidence="1">
    <location>
        <begin position="971"/>
        <end position="980"/>
    </location>
</feature>
<dbReference type="InterPro" id="IPR028030">
    <property type="entry name" value="DUF4592"/>
</dbReference>
<accession>A0A3Q2D9S4</accession>
<feature type="compositionally biased region" description="Polar residues" evidence="1">
    <location>
        <begin position="763"/>
        <end position="782"/>
    </location>
</feature>
<feature type="compositionally biased region" description="Basic residues" evidence="1">
    <location>
        <begin position="218"/>
        <end position="237"/>
    </location>
</feature>
<feature type="region of interest" description="Disordered" evidence="1">
    <location>
        <begin position="938"/>
        <end position="1086"/>
    </location>
</feature>
<dbReference type="PANTHER" id="PTHR47743">
    <property type="entry name" value="KIAA1210 / KIAA1211 FAMILY MEMBER"/>
    <property type="match status" value="1"/>
</dbReference>
<keyword evidence="4" id="KW-1185">Reference proteome</keyword>
<dbReference type="GeneID" id="107099886"/>
<dbReference type="KEGG" id="cvg:107099886"/>
<dbReference type="InterPro" id="IPR026713">
    <property type="entry name" value="CRACD-like"/>
</dbReference>
<dbReference type="Pfam" id="PF15262">
    <property type="entry name" value="DUF4592"/>
    <property type="match status" value="1"/>
</dbReference>
<feature type="compositionally biased region" description="Polar residues" evidence="1">
    <location>
        <begin position="621"/>
        <end position="642"/>
    </location>
</feature>
<reference evidence="3" key="2">
    <citation type="submission" date="2025-09" db="UniProtKB">
        <authorList>
            <consortium name="Ensembl"/>
        </authorList>
    </citation>
    <scope>IDENTIFICATION</scope>
</reference>